<name>A0A2N1MDW7_9GLOM</name>
<organism evidence="1 2">
    <name type="scientific">Rhizophagus irregularis</name>
    <dbReference type="NCBI Taxonomy" id="588596"/>
    <lineage>
        <taxon>Eukaryota</taxon>
        <taxon>Fungi</taxon>
        <taxon>Fungi incertae sedis</taxon>
        <taxon>Mucoromycota</taxon>
        <taxon>Glomeromycotina</taxon>
        <taxon>Glomeromycetes</taxon>
        <taxon>Glomerales</taxon>
        <taxon>Glomeraceae</taxon>
        <taxon>Rhizophagus</taxon>
    </lineage>
</organism>
<protein>
    <submittedName>
        <fullName evidence="1">Uncharacterized protein</fullName>
    </submittedName>
</protein>
<proteinExistence type="predicted"/>
<dbReference type="VEuPathDB" id="FungiDB:FUN_014675"/>
<reference evidence="1 2" key="1">
    <citation type="submission" date="2016-04" db="EMBL/GenBank/DDBJ databases">
        <title>Genome analyses suggest a sexual origin of heterokaryosis in a supposedly ancient asexual fungus.</title>
        <authorList>
            <person name="Ropars J."/>
            <person name="Sedzielewska K."/>
            <person name="Noel J."/>
            <person name="Charron P."/>
            <person name="Farinelli L."/>
            <person name="Marton T."/>
            <person name="Kruger M."/>
            <person name="Pelin A."/>
            <person name="Brachmann A."/>
            <person name="Corradi N."/>
        </authorList>
    </citation>
    <scope>NUCLEOTIDE SEQUENCE [LARGE SCALE GENOMIC DNA]</scope>
    <source>
        <strain evidence="1 2">C2</strain>
    </source>
</reference>
<comment type="caution">
    <text evidence="1">The sequence shown here is derived from an EMBL/GenBank/DDBJ whole genome shotgun (WGS) entry which is preliminary data.</text>
</comment>
<dbReference type="OrthoDB" id="10445908at2759"/>
<gene>
    <name evidence="1" type="ORF">RhiirC2_794221</name>
</gene>
<accession>A0A2N1MDW7</accession>
<dbReference type="EMBL" id="LLXL01002847">
    <property type="protein sequence ID" value="PKK59837.1"/>
    <property type="molecule type" value="Genomic_DNA"/>
</dbReference>
<dbReference type="VEuPathDB" id="FungiDB:RhiirFUN_011839"/>
<evidence type="ECO:0000313" key="1">
    <source>
        <dbReference type="EMBL" id="PKK59837.1"/>
    </source>
</evidence>
<reference evidence="1 2" key="2">
    <citation type="submission" date="2017-10" db="EMBL/GenBank/DDBJ databases">
        <title>Extensive intraspecific genome diversity in a model arbuscular mycorrhizal fungus.</title>
        <authorList>
            <person name="Chen E.C.H."/>
            <person name="Morin E."/>
            <person name="Baudet D."/>
            <person name="Noel J."/>
            <person name="Ndikumana S."/>
            <person name="Charron P."/>
            <person name="St-Onge C."/>
            <person name="Giorgi J."/>
            <person name="Grigoriev I.V."/>
            <person name="Roux C."/>
            <person name="Martin F.M."/>
            <person name="Corradi N."/>
        </authorList>
    </citation>
    <scope>NUCLEOTIDE SEQUENCE [LARGE SCALE GENOMIC DNA]</scope>
    <source>
        <strain evidence="1 2">C2</strain>
    </source>
</reference>
<sequence>MNKDFAADTAAADMDGTMQNAQSQNLLSNKESASPNVSPEFIKKYLTSRTMIDAVNNFFLETYHSYIGKVKTIGKDESTLQKTMTPVLMVPTLKLAEDLHAIQITDIPFFTRTSILKFSKFELSLIMPTPSDVLMTNCSTYNSLFKIFIINS</sequence>
<evidence type="ECO:0000313" key="2">
    <source>
        <dbReference type="Proteomes" id="UP000233469"/>
    </source>
</evidence>
<dbReference type="AlphaFoldDB" id="A0A2N1MDW7"/>
<dbReference type="Proteomes" id="UP000233469">
    <property type="component" value="Unassembled WGS sequence"/>
</dbReference>